<evidence type="ECO:0000313" key="1">
    <source>
        <dbReference type="EMBL" id="PZW40577.1"/>
    </source>
</evidence>
<name>A0A2W7IMJ3_9FLAO</name>
<dbReference type="Proteomes" id="UP000249542">
    <property type="component" value="Unassembled WGS sequence"/>
</dbReference>
<dbReference type="EMBL" id="QKYV01000004">
    <property type="protein sequence ID" value="PZW40577.1"/>
    <property type="molecule type" value="Genomic_DNA"/>
</dbReference>
<reference evidence="1 2" key="1">
    <citation type="submission" date="2018-06" db="EMBL/GenBank/DDBJ databases">
        <title>Genomic Encyclopedia of Archaeal and Bacterial Type Strains, Phase II (KMG-II): from individual species to whole genera.</title>
        <authorList>
            <person name="Goeker M."/>
        </authorList>
    </citation>
    <scope>NUCLEOTIDE SEQUENCE [LARGE SCALE GENOMIC DNA]</scope>
    <source>
        <strain evidence="1 2">DSM 15361</strain>
    </source>
</reference>
<gene>
    <name evidence="1" type="ORF">LX95_01641</name>
</gene>
<proteinExistence type="predicted"/>
<sequence length="333" mass="37107">MKDLQNIKFSFFILFLGFTLSLWSKPLGKVEDTLPTTSQRQVYFFEDCDVCGCSGNGGSMGYGGNLTNNFIGVRYLKQSYKSRDGIFNNSPWVDENFNTLQLWSKIPVTEKVSVHAIVPYHFHDREFGDNSTQKINGIGDISVLAFYKLIQTNKDSLMLNPDKLAHTLRVGGGVKAPTGNYEKDNNAGSVNPSFQVGTGSWDYTVGLDYNLGYRTYGANVLLNYTFKTENDLNYHFGNQTNYGLSFFGSFNSQNAVSISPSLGIAGEIFEENEQYGEAVVNTKGDVLFSQLGIHTTYKKWSVGANVMLPIHQNLNSGLVEVNYRTAVYVNFSI</sequence>
<dbReference type="AlphaFoldDB" id="A0A2W7IMJ3"/>
<keyword evidence="2" id="KW-1185">Reference proteome</keyword>
<protein>
    <submittedName>
        <fullName evidence="1">Uncharacterized protein</fullName>
    </submittedName>
</protein>
<accession>A0A2W7IMJ3</accession>
<evidence type="ECO:0000313" key="2">
    <source>
        <dbReference type="Proteomes" id="UP000249542"/>
    </source>
</evidence>
<organism evidence="1 2">
    <name type="scientific">Mesonia algae</name>
    <dbReference type="NCBI Taxonomy" id="213248"/>
    <lineage>
        <taxon>Bacteria</taxon>
        <taxon>Pseudomonadati</taxon>
        <taxon>Bacteroidota</taxon>
        <taxon>Flavobacteriia</taxon>
        <taxon>Flavobacteriales</taxon>
        <taxon>Flavobacteriaceae</taxon>
        <taxon>Mesonia</taxon>
    </lineage>
</organism>
<comment type="caution">
    <text evidence="1">The sequence shown here is derived from an EMBL/GenBank/DDBJ whole genome shotgun (WGS) entry which is preliminary data.</text>
</comment>
<dbReference type="RefSeq" id="WP_111540951.1">
    <property type="nucleotide sequence ID" value="NZ_QKYV01000004.1"/>
</dbReference>